<protein>
    <submittedName>
        <fullName evidence="2">Uncharacterized protein</fullName>
    </submittedName>
</protein>
<evidence type="ECO:0000313" key="3">
    <source>
        <dbReference type="Proteomes" id="UP000306441"/>
    </source>
</evidence>
<proteinExistence type="predicted"/>
<keyword evidence="1" id="KW-1133">Transmembrane helix</keyword>
<feature type="transmembrane region" description="Helical" evidence="1">
    <location>
        <begin position="68"/>
        <end position="85"/>
    </location>
</feature>
<evidence type="ECO:0000256" key="1">
    <source>
        <dbReference type="SAM" id="Phobius"/>
    </source>
</evidence>
<dbReference type="Proteomes" id="UP000306441">
    <property type="component" value="Unassembled WGS sequence"/>
</dbReference>
<dbReference type="EMBL" id="SSNY01000016">
    <property type="protein sequence ID" value="THF54754.1"/>
    <property type="molecule type" value="Genomic_DNA"/>
</dbReference>
<organism evidence="2 3">
    <name type="scientific">Ollibium composti</name>
    <dbReference type="NCBI Taxonomy" id="2675109"/>
    <lineage>
        <taxon>Bacteria</taxon>
        <taxon>Pseudomonadati</taxon>
        <taxon>Pseudomonadota</taxon>
        <taxon>Alphaproteobacteria</taxon>
        <taxon>Hyphomicrobiales</taxon>
        <taxon>Phyllobacteriaceae</taxon>
        <taxon>Ollibium</taxon>
    </lineage>
</organism>
<accession>A0ABY2Q1Q6</accession>
<gene>
    <name evidence="2" type="ORF">E6C48_20995</name>
</gene>
<name>A0ABY2Q1Q6_9HYPH</name>
<keyword evidence="1" id="KW-0812">Transmembrane</keyword>
<dbReference type="RefSeq" id="WP_136360145.1">
    <property type="nucleotide sequence ID" value="NZ_SSNY01000016.1"/>
</dbReference>
<sequence>METDLRGRVVALEQGIAANGQRLTTLEAWRTQRDIDSARHDERWKRMDDKIDAVGKKVDKISEGLSRIMWMVVTGIVVAVVGFMIKGGFAP</sequence>
<evidence type="ECO:0000313" key="2">
    <source>
        <dbReference type="EMBL" id="THF54754.1"/>
    </source>
</evidence>
<keyword evidence="3" id="KW-1185">Reference proteome</keyword>
<keyword evidence="1" id="KW-0472">Membrane</keyword>
<reference evidence="2 3" key="1">
    <citation type="submission" date="2019-04" db="EMBL/GenBank/DDBJ databases">
        <title>Mesorhizobium composti sp. nov., isolated from compost.</title>
        <authorList>
            <person name="Lin S.-Y."/>
            <person name="Hameed A."/>
            <person name="Hsieh Y.-T."/>
            <person name="Young C.-C."/>
        </authorList>
    </citation>
    <scope>NUCLEOTIDE SEQUENCE [LARGE SCALE GENOMIC DNA]</scope>
    <source>
        <strain evidence="2 3">CC-YTH430</strain>
    </source>
</reference>
<comment type="caution">
    <text evidence="2">The sequence shown here is derived from an EMBL/GenBank/DDBJ whole genome shotgun (WGS) entry which is preliminary data.</text>
</comment>